<evidence type="ECO:0000313" key="8">
    <source>
        <dbReference type="Proteomes" id="UP000660668"/>
    </source>
</evidence>
<dbReference type="SUPFAM" id="SSF48264">
    <property type="entry name" value="Cytochrome P450"/>
    <property type="match status" value="1"/>
</dbReference>
<keyword evidence="2" id="KW-0349">Heme</keyword>
<dbReference type="AlphaFoldDB" id="A0A930VRH3"/>
<dbReference type="EMBL" id="JADKPO010000026">
    <property type="protein sequence ID" value="MBF4769505.1"/>
    <property type="molecule type" value="Genomic_DNA"/>
</dbReference>
<dbReference type="PRINTS" id="PR00385">
    <property type="entry name" value="P450"/>
</dbReference>
<dbReference type="GO" id="GO:0004497">
    <property type="term" value="F:monooxygenase activity"/>
    <property type="evidence" value="ECO:0007669"/>
    <property type="project" value="UniProtKB-KW"/>
</dbReference>
<sequence length="435" mass="47403">MGVGVALVLEAVRSRVRRALIARSPGIDLSRLDRVPERLTWPLKREGMEPVGRLEELREAKGPVAKVVNFLGVEVWVVTGDAEARELLADQTSYSTDIRPYMGKAGNAENGDIGGLGFTDPPDHTRLRKLLTPEFTMRRLARLKPAIDRIIEDQLDETERLGADGQAVDLAQTFAFPVPFLVICELLGLPVEEREKFRGMASARFDVTGGGIGTVGAVAGSRQFLFEETARQRREPGPGLIGQIIREHGDEITDFDLAGLADGAFTGGLETSASMLALGTAVLLDRRDVWDLLIAEDHSVVPIVDELLRYLSVVQISFPRFAKHDVVLGGQKIKKGAVVLAHLPAANRDQRAYHSATAGSGFDHGQATASHLAFGHGFHRCVGAELARMELRAAYPALARRFPHLTLAVDASELAFHDRSIVYGVESLPVYLDGR</sequence>
<evidence type="ECO:0000313" key="7">
    <source>
        <dbReference type="EMBL" id="MBF4769505.1"/>
    </source>
</evidence>
<accession>A0A930VRH3</accession>
<dbReference type="InterPro" id="IPR002397">
    <property type="entry name" value="Cyt_P450_B"/>
</dbReference>
<evidence type="ECO:0000256" key="6">
    <source>
        <dbReference type="ARBA" id="ARBA00023033"/>
    </source>
</evidence>
<evidence type="ECO:0000256" key="5">
    <source>
        <dbReference type="ARBA" id="ARBA00023004"/>
    </source>
</evidence>
<dbReference type="GO" id="GO:0016705">
    <property type="term" value="F:oxidoreductase activity, acting on paired donors, with incorporation or reduction of molecular oxygen"/>
    <property type="evidence" value="ECO:0007669"/>
    <property type="project" value="InterPro"/>
</dbReference>
<protein>
    <submittedName>
        <fullName evidence="7">Cytochrome P450</fullName>
    </submittedName>
</protein>
<organism evidence="7 8">
    <name type="scientific">Nocardioides agariphilus</name>
    <dbReference type="NCBI Taxonomy" id="433664"/>
    <lineage>
        <taxon>Bacteria</taxon>
        <taxon>Bacillati</taxon>
        <taxon>Actinomycetota</taxon>
        <taxon>Actinomycetes</taxon>
        <taxon>Propionibacteriales</taxon>
        <taxon>Nocardioidaceae</taxon>
        <taxon>Nocardioides</taxon>
    </lineage>
</organism>
<dbReference type="PANTHER" id="PTHR46696">
    <property type="entry name" value="P450, PUTATIVE (EUROFUNG)-RELATED"/>
    <property type="match status" value="1"/>
</dbReference>
<dbReference type="GO" id="GO:0005506">
    <property type="term" value="F:iron ion binding"/>
    <property type="evidence" value="ECO:0007669"/>
    <property type="project" value="InterPro"/>
</dbReference>
<keyword evidence="6" id="KW-0503">Monooxygenase</keyword>
<dbReference type="FunFam" id="1.10.630.10:FF:000018">
    <property type="entry name" value="Cytochrome P450 monooxygenase"/>
    <property type="match status" value="1"/>
</dbReference>
<dbReference type="Pfam" id="PF00067">
    <property type="entry name" value="p450"/>
    <property type="match status" value="2"/>
</dbReference>
<proteinExistence type="inferred from homology"/>
<comment type="similarity">
    <text evidence="1">Belongs to the cytochrome P450 family.</text>
</comment>
<dbReference type="InterPro" id="IPR036396">
    <property type="entry name" value="Cyt_P450_sf"/>
</dbReference>
<dbReference type="InterPro" id="IPR001128">
    <property type="entry name" value="Cyt_P450"/>
</dbReference>
<dbReference type="GO" id="GO:0020037">
    <property type="term" value="F:heme binding"/>
    <property type="evidence" value="ECO:0007669"/>
    <property type="project" value="InterPro"/>
</dbReference>
<comment type="caution">
    <text evidence="7">The sequence shown here is derived from an EMBL/GenBank/DDBJ whole genome shotgun (WGS) entry which is preliminary data.</text>
</comment>
<keyword evidence="4" id="KW-0560">Oxidoreductase</keyword>
<dbReference type="Proteomes" id="UP000660668">
    <property type="component" value="Unassembled WGS sequence"/>
</dbReference>
<name>A0A930VRH3_9ACTN</name>
<evidence type="ECO:0000256" key="2">
    <source>
        <dbReference type="ARBA" id="ARBA00022617"/>
    </source>
</evidence>
<gene>
    <name evidence="7" type="ORF">ISU10_17185</name>
</gene>
<evidence type="ECO:0000256" key="4">
    <source>
        <dbReference type="ARBA" id="ARBA00023002"/>
    </source>
</evidence>
<dbReference type="PANTHER" id="PTHR46696:SF1">
    <property type="entry name" value="CYTOCHROME P450 YJIB-RELATED"/>
    <property type="match status" value="1"/>
</dbReference>
<reference evidence="7" key="1">
    <citation type="submission" date="2020-11" db="EMBL/GenBank/DDBJ databases">
        <title>Nocardioides cynanchi sp. nov., isolated from soil of rhizosphere of Cynanchum wilfordii.</title>
        <authorList>
            <person name="Lee J.-S."/>
            <person name="Suh M.K."/>
            <person name="Kim J.-S."/>
        </authorList>
    </citation>
    <scope>NUCLEOTIDE SEQUENCE</scope>
    <source>
        <strain evidence="7">KCTC 19276</strain>
    </source>
</reference>
<keyword evidence="3" id="KW-0479">Metal-binding</keyword>
<dbReference type="PRINTS" id="PR00359">
    <property type="entry name" value="BP450"/>
</dbReference>
<keyword evidence="8" id="KW-1185">Reference proteome</keyword>
<dbReference type="Gene3D" id="1.10.630.10">
    <property type="entry name" value="Cytochrome P450"/>
    <property type="match status" value="1"/>
</dbReference>
<evidence type="ECO:0000256" key="3">
    <source>
        <dbReference type="ARBA" id="ARBA00022723"/>
    </source>
</evidence>
<evidence type="ECO:0000256" key="1">
    <source>
        <dbReference type="ARBA" id="ARBA00010617"/>
    </source>
</evidence>
<keyword evidence="5" id="KW-0408">Iron</keyword>